<accession>A0ABD0VV84</accession>
<dbReference type="AlphaFoldDB" id="A0ABD0VV84"/>
<comment type="caution">
    <text evidence="1">The sequence shown here is derived from an EMBL/GenBank/DDBJ whole genome shotgun (WGS) entry which is preliminary data.</text>
</comment>
<gene>
    <name evidence="1" type="ORF">M5K25_000836</name>
</gene>
<evidence type="ECO:0000313" key="1">
    <source>
        <dbReference type="EMBL" id="KAL0928905.1"/>
    </source>
</evidence>
<dbReference type="EMBL" id="JANQDX010000001">
    <property type="protein sequence ID" value="KAL0928905.1"/>
    <property type="molecule type" value="Genomic_DNA"/>
</dbReference>
<name>A0ABD0VV84_DENTH</name>
<protein>
    <submittedName>
        <fullName evidence="1">Uncharacterized protein</fullName>
    </submittedName>
</protein>
<dbReference type="Proteomes" id="UP001552299">
    <property type="component" value="Unassembled WGS sequence"/>
</dbReference>
<proteinExistence type="predicted"/>
<keyword evidence="2" id="KW-1185">Reference proteome</keyword>
<evidence type="ECO:0000313" key="2">
    <source>
        <dbReference type="Proteomes" id="UP001552299"/>
    </source>
</evidence>
<sequence>MPNGKIWPLKLQIPEEVLNHICTKRQRKNEMVVVEGLSLSHAYEDSTPNLDDDGIESELRTLSSDDEEDAMII</sequence>
<reference evidence="1 2" key="1">
    <citation type="journal article" date="2024" name="Plant Biotechnol. J.">
        <title>Dendrobium thyrsiflorum genome and its molecular insights into genes involved in important horticultural traits.</title>
        <authorList>
            <person name="Chen B."/>
            <person name="Wang J.Y."/>
            <person name="Zheng P.J."/>
            <person name="Li K.L."/>
            <person name="Liang Y.M."/>
            <person name="Chen X.F."/>
            <person name="Zhang C."/>
            <person name="Zhao X."/>
            <person name="He X."/>
            <person name="Zhang G.Q."/>
            <person name="Liu Z.J."/>
            <person name="Xu Q."/>
        </authorList>
    </citation>
    <scope>NUCLEOTIDE SEQUENCE [LARGE SCALE GENOMIC DNA]</scope>
    <source>
        <strain evidence="1">GZMU011</strain>
    </source>
</reference>
<organism evidence="1 2">
    <name type="scientific">Dendrobium thyrsiflorum</name>
    <name type="common">Pinecone-like raceme dendrobium</name>
    <name type="synonym">Orchid</name>
    <dbReference type="NCBI Taxonomy" id="117978"/>
    <lineage>
        <taxon>Eukaryota</taxon>
        <taxon>Viridiplantae</taxon>
        <taxon>Streptophyta</taxon>
        <taxon>Embryophyta</taxon>
        <taxon>Tracheophyta</taxon>
        <taxon>Spermatophyta</taxon>
        <taxon>Magnoliopsida</taxon>
        <taxon>Liliopsida</taxon>
        <taxon>Asparagales</taxon>
        <taxon>Orchidaceae</taxon>
        <taxon>Epidendroideae</taxon>
        <taxon>Malaxideae</taxon>
        <taxon>Dendrobiinae</taxon>
        <taxon>Dendrobium</taxon>
    </lineage>
</organism>